<comment type="similarity">
    <text evidence="3">Belongs to the PTH2 family.</text>
</comment>
<dbReference type="OrthoDB" id="1733656at2759"/>
<evidence type="ECO:0000256" key="2">
    <source>
        <dbReference type="ARBA" id="ARBA00022801"/>
    </source>
</evidence>
<dbReference type="CDD" id="cd02430">
    <property type="entry name" value="PTH2"/>
    <property type="match status" value="1"/>
</dbReference>
<keyword evidence="2" id="KW-0378">Hydrolase</keyword>
<accession>A0A8H3F0N1</accession>
<evidence type="ECO:0000256" key="3">
    <source>
        <dbReference type="ARBA" id="ARBA00038050"/>
    </source>
</evidence>
<evidence type="ECO:0000313" key="6">
    <source>
        <dbReference type="EMBL" id="CAF9916137.1"/>
    </source>
</evidence>
<dbReference type="PANTHER" id="PTHR12649">
    <property type="entry name" value="PEPTIDYL-TRNA HYDROLASE 2"/>
    <property type="match status" value="1"/>
</dbReference>
<dbReference type="AlphaFoldDB" id="A0A8H3F0N1"/>
<name>A0A8H3F0N1_9LECA</name>
<evidence type="ECO:0000256" key="1">
    <source>
        <dbReference type="ARBA" id="ARBA00013260"/>
    </source>
</evidence>
<dbReference type="PANTHER" id="PTHR12649:SF11">
    <property type="entry name" value="PEPTIDYL-TRNA HYDROLASE 2, MITOCHONDRIAL"/>
    <property type="match status" value="1"/>
</dbReference>
<sequence>MSTTNLAERFAAAQSRIASLEAEIRALQSPQGPSTLSIAVAAAIAAALGSYFYYQAQSLHLFRSSPSPSRPTTSKNPSKKPSSWPNSYDVTVHPDSSDEELMSGLTRGENGIAAASSPSSSTFQAGTSDSEEDDNPQTGDLSTFPLSPRSEPHKLTLVIRTDLSMTRGKIAAQASHATLGNYRYFQRHAPSHPVLKRWEADGQAKVALQVKSEEELMVLQAQAVSLGLCALVVRDAGRTQVEAGSVTCLAVGPGPKGVVDQVTGGLKLL</sequence>
<dbReference type="Pfam" id="PF01981">
    <property type="entry name" value="PTH2"/>
    <property type="match status" value="1"/>
</dbReference>
<dbReference type="SUPFAM" id="SSF102462">
    <property type="entry name" value="Peptidyl-tRNA hydrolase II"/>
    <property type="match status" value="1"/>
</dbReference>
<gene>
    <name evidence="6" type="ORF">HETSPECPRED_002772</name>
</gene>
<dbReference type="EC" id="3.1.1.29" evidence="1"/>
<dbReference type="InterPro" id="IPR023476">
    <property type="entry name" value="Pep_tRNA_hydro_II_dom_sf"/>
</dbReference>
<proteinExistence type="inferred from homology"/>
<evidence type="ECO:0000256" key="4">
    <source>
        <dbReference type="ARBA" id="ARBA00048707"/>
    </source>
</evidence>
<evidence type="ECO:0000313" key="7">
    <source>
        <dbReference type="Proteomes" id="UP000664521"/>
    </source>
</evidence>
<evidence type="ECO:0000256" key="5">
    <source>
        <dbReference type="SAM" id="MobiDB-lite"/>
    </source>
</evidence>
<feature type="compositionally biased region" description="Low complexity" evidence="5">
    <location>
        <begin position="63"/>
        <end position="87"/>
    </location>
</feature>
<protein>
    <recommendedName>
        <fullName evidence="1">peptidyl-tRNA hydrolase</fullName>
        <ecNumber evidence="1">3.1.1.29</ecNumber>
    </recommendedName>
</protein>
<dbReference type="FunFam" id="3.40.1490.10:FF:000001">
    <property type="entry name" value="Peptidyl-tRNA hydrolase 2"/>
    <property type="match status" value="1"/>
</dbReference>
<dbReference type="Gene3D" id="3.40.1490.10">
    <property type="entry name" value="Bit1"/>
    <property type="match status" value="1"/>
</dbReference>
<reference evidence="6" key="1">
    <citation type="submission" date="2021-03" db="EMBL/GenBank/DDBJ databases">
        <authorList>
            <person name="Tagirdzhanova G."/>
        </authorList>
    </citation>
    <scope>NUCLEOTIDE SEQUENCE</scope>
</reference>
<comment type="catalytic activity">
    <reaction evidence="4">
        <text>an N-acyl-L-alpha-aminoacyl-tRNA + H2O = an N-acyl-L-amino acid + a tRNA + H(+)</text>
        <dbReference type="Rhea" id="RHEA:54448"/>
        <dbReference type="Rhea" id="RHEA-COMP:10123"/>
        <dbReference type="Rhea" id="RHEA-COMP:13883"/>
        <dbReference type="ChEBI" id="CHEBI:15377"/>
        <dbReference type="ChEBI" id="CHEBI:15378"/>
        <dbReference type="ChEBI" id="CHEBI:59874"/>
        <dbReference type="ChEBI" id="CHEBI:78442"/>
        <dbReference type="ChEBI" id="CHEBI:138191"/>
        <dbReference type="EC" id="3.1.1.29"/>
    </reaction>
</comment>
<keyword evidence="7" id="KW-1185">Reference proteome</keyword>
<feature type="region of interest" description="Disordered" evidence="5">
    <location>
        <begin position="63"/>
        <end position="149"/>
    </location>
</feature>
<dbReference type="EMBL" id="CAJPDS010000017">
    <property type="protein sequence ID" value="CAF9916137.1"/>
    <property type="molecule type" value="Genomic_DNA"/>
</dbReference>
<feature type="compositionally biased region" description="Polar residues" evidence="5">
    <location>
        <begin position="116"/>
        <end position="128"/>
    </location>
</feature>
<dbReference type="GO" id="GO:0005829">
    <property type="term" value="C:cytosol"/>
    <property type="evidence" value="ECO:0007669"/>
    <property type="project" value="TreeGrafter"/>
</dbReference>
<comment type="caution">
    <text evidence="6">The sequence shown here is derived from an EMBL/GenBank/DDBJ whole genome shotgun (WGS) entry which is preliminary data.</text>
</comment>
<dbReference type="GO" id="GO:0004045">
    <property type="term" value="F:peptidyl-tRNA hydrolase activity"/>
    <property type="evidence" value="ECO:0007669"/>
    <property type="project" value="UniProtKB-EC"/>
</dbReference>
<dbReference type="NCBIfam" id="TIGR00283">
    <property type="entry name" value="arch_pth2"/>
    <property type="match status" value="1"/>
</dbReference>
<dbReference type="InterPro" id="IPR002833">
    <property type="entry name" value="PTH2"/>
</dbReference>
<organism evidence="6 7">
    <name type="scientific">Heterodermia speciosa</name>
    <dbReference type="NCBI Taxonomy" id="116794"/>
    <lineage>
        <taxon>Eukaryota</taxon>
        <taxon>Fungi</taxon>
        <taxon>Dikarya</taxon>
        <taxon>Ascomycota</taxon>
        <taxon>Pezizomycotina</taxon>
        <taxon>Lecanoromycetes</taxon>
        <taxon>OSLEUM clade</taxon>
        <taxon>Lecanoromycetidae</taxon>
        <taxon>Caliciales</taxon>
        <taxon>Physciaceae</taxon>
        <taxon>Heterodermia</taxon>
    </lineage>
</organism>
<feature type="compositionally biased region" description="Polar residues" evidence="5">
    <location>
        <begin position="136"/>
        <end position="145"/>
    </location>
</feature>
<dbReference type="Proteomes" id="UP000664521">
    <property type="component" value="Unassembled WGS sequence"/>
</dbReference>